<evidence type="ECO:0008006" key="5">
    <source>
        <dbReference type="Google" id="ProtNLM"/>
    </source>
</evidence>
<dbReference type="AlphaFoldDB" id="A0A8J4DVC0"/>
<dbReference type="GO" id="GO:0070967">
    <property type="term" value="F:coenzyme F420 binding"/>
    <property type="evidence" value="ECO:0007669"/>
    <property type="project" value="TreeGrafter"/>
</dbReference>
<sequence>MSRAPRLPPRWFIRLAWSTHRALYRLTRGRIGLWPPKKGRWGALRLTTTGRRSGQPRSVILAYFEDGPNLVLMAMNGWGEGEPAWWLNLQTHPEATAEIRGGSRRVRGRRAVPAERSLLWERWRAFDADLDAYAARRSTETAVVILEPQ</sequence>
<evidence type="ECO:0000256" key="1">
    <source>
        <dbReference type="ARBA" id="ARBA00008710"/>
    </source>
</evidence>
<dbReference type="GO" id="GO:0005886">
    <property type="term" value="C:plasma membrane"/>
    <property type="evidence" value="ECO:0007669"/>
    <property type="project" value="TreeGrafter"/>
</dbReference>
<dbReference type="PANTHER" id="PTHR39428">
    <property type="entry name" value="F420H(2)-DEPENDENT QUINONE REDUCTASE RV1261C"/>
    <property type="match status" value="1"/>
</dbReference>
<organism evidence="3 4">
    <name type="scientific">Virgisporangium aliadipatigenens</name>
    <dbReference type="NCBI Taxonomy" id="741659"/>
    <lineage>
        <taxon>Bacteria</taxon>
        <taxon>Bacillati</taxon>
        <taxon>Actinomycetota</taxon>
        <taxon>Actinomycetes</taxon>
        <taxon>Micromonosporales</taxon>
        <taxon>Micromonosporaceae</taxon>
        <taxon>Virgisporangium</taxon>
    </lineage>
</organism>
<dbReference type="InterPro" id="IPR004378">
    <property type="entry name" value="F420H2_quin_Rdtase"/>
</dbReference>
<accession>A0A8J4DVC0</accession>
<gene>
    <name evidence="3" type="ORF">Val02_78990</name>
</gene>
<comment type="similarity">
    <text evidence="1">Belongs to the F420H(2)-dependent quinone reductase family.</text>
</comment>
<dbReference type="GO" id="GO:0016491">
    <property type="term" value="F:oxidoreductase activity"/>
    <property type="evidence" value="ECO:0007669"/>
    <property type="project" value="InterPro"/>
</dbReference>
<dbReference type="NCBIfam" id="TIGR00026">
    <property type="entry name" value="hi_GC_TIGR00026"/>
    <property type="match status" value="1"/>
</dbReference>
<dbReference type="RefSeq" id="WP_203904424.1">
    <property type="nucleotide sequence ID" value="NZ_BOPF01000042.1"/>
</dbReference>
<evidence type="ECO:0000313" key="3">
    <source>
        <dbReference type="EMBL" id="GIJ51013.1"/>
    </source>
</evidence>
<dbReference type="Pfam" id="PF04075">
    <property type="entry name" value="F420H2_quin_red"/>
    <property type="match status" value="1"/>
</dbReference>
<evidence type="ECO:0000313" key="4">
    <source>
        <dbReference type="Proteomes" id="UP000619260"/>
    </source>
</evidence>
<comment type="caution">
    <text evidence="3">The sequence shown here is derived from an EMBL/GenBank/DDBJ whole genome shotgun (WGS) entry which is preliminary data.</text>
</comment>
<dbReference type="Proteomes" id="UP000619260">
    <property type="component" value="Unassembled WGS sequence"/>
</dbReference>
<name>A0A8J4DVC0_9ACTN</name>
<dbReference type="InterPro" id="IPR012349">
    <property type="entry name" value="Split_barrel_FMN-bd"/>
</dbReference>
<dbReference type="Gene3D" id="2.30.110.10">
    <property type="entry name" value="Electron Transport, Fmn-binding Protein, Chain A"/>
    <property type="match status" value="1"/>
</dbReference>
<protein>
    <recommendedName>
        <fullName evidence="5">Nitroreductase family deazaflavin-dependent oxidoreductase</fullName>
    </recommendedName>
</protein>
<comment type="catalytic activity">
    <reaction evidence="2">
        <text>oxidized coenzyme F420-(gamma-L-Glu)(n) + a quinol + H(+) = reduced coenzyme F420-(gamma-L-Glu)(n) + a quinone</text>
        <dbReference type="Rhea" id="RHEA:39663"/>
        <dbReference type="Rhea" id="RHEA-COMP:12939"/>
        <dbReference type="Rhea" id="RHEA-COMP:14378"/>
        <dbReference type="ChEBI" id="CHEBI:15378"/>
        <dbReference type="ChEBI" id="CHEBI:24646"/>
        <dbReference type="ChEBI" id="CHEBI:132124"/>
        <dbReference type="ChEBI" id="CHEBI:133980"/>
        <dbReference type="ChEBI" id="CHEBI:139511"/>
    </reaction>
</comment>
<dbReference type="PANTHER" id="PTHR39428:SF1">
    <property type="entry name" value="F420H(2)-DEPENDENT QUINONE REDUCTASE RV1261C"/>
    <property type="match status" value="1"/>
</dbReference>
<proteinExistence type="inferred from homology"/>
<evidence type="ECO:0000256" key="2">
    <source>
        <dbReference type="ARBA" id="ARBA00049106"/>
    </source>
</evidence>
<reference evidence="3" key="1">
    <citation type="submission" date="2021-01" db="EMBL/GenBank/DDBJ databases">
        <title>Whole genome shotgun sequence of Virgisporangium aliadipatigenens NBRC 105644.</title>
        <authorList>
            <person name="Komaki H."/>
            <person name="Tamura T."/>
        </authorList>
    </citation>
    <scope>NUCLEOTIDE SEQUENCE</scope>
    <source>
        <strain evidence="3">NBRC 105644</strain>
    </source>
</reference>
<dbReference type="EMBL" id="BOPF01000042">
    <property type="protein sequence ID" value="GIJ51013.1"/>
    <property type="molecule type" value="Genomic_DNA"/>
</dbReference>
<keyword evidence="4" id="KW-1185">Reference proteome</keyword>